<reference evidence="1" key="2">
    <citation type="journal article" date="2016" name="Mol. Ecol.">
        <title>Population genomics of the filarial nematode parasite Wuchereria bancrofti from mosquitoes.</title>
        <authorList>
            <person name="Small S.T."/>
            <person name="Reimer L.J."/>
            <person name="Tisch D.J."/>
            <person name="King C.L."/>
            <person name="Christensen B.M."/>
            <person name="Siba P.M."/>
            <person name="Kazura J.W."/>
            <person name="Serre D."/>
            <person name="Zimmerman P.A."/>
        </authorList>
    </citation>
    <scope>NUCLEOTIDE SEQUENCE</scope>
    <source>
        <strain evidence="1">pt0022</strain>
    </source>
</reference>
<name>A0AAF5PPY1_WUCBA</name>
<reference evidence="2" key="3">
    <citation type="submission" date="2024-02" db="UniProtKB">
        <authorList>
            <consortium name="WormBaseParasite"/>
        </authorList>
    </citation>
    <scope>IDENTIFICATION</scope>
    <source>
        <strain evidence="2">pt0022</strain>
    </source>
</reference>
<organism evidence="1 2">
    <name type="scientific">Wuchereria bancrofti</name>
    <dbReference type="NCBI Taxonomy" id="6293"/>
    <lineage>
        <taxon>Eukaryota</taxon>
        <taxon>Metazoa</taxon>
        <taxon>Ecdysozoa</taxon>
        <taxon>Nematoda</taxon>
        <taxon>Chromadorea</taxon>
        <taxon>Rhabditida</taxon>
        <taxon>Spirurina</taxon>
        <taxon>Spiruromorpha</taxon>
        <taxon>Filarioidea</taxon>
        <taxon>Onchocercidae</taxon>
        <taxon>Wuchereria</taxon>
    </lineage>
</organism>
<evidence type="ECO:0000313" key="2">
    <source>
        <dbReference type="WBParaSite" id="mrna-Wban_03813"/>
    </source>
</evidence>
<protein>
    <submittedName>
        <fullName evidence="2">Uncharacterized protein</fullName>
    </submittedName>
</protein>
<sequence>MFYEILLVNLQLMLFAIKSEQIRMAKT</sequence>
<accession>A0AAF5PPY1</accession>
<evidence type="ECO:0000313" key="1">
    <source>
        <dbReference type="Proteomes" id="UP000093561"/>
    </source>
</evidence>
<dbReference type="WBParaSite" id="mrna-Wban_03813">
    <property type="protein sequence ID" value="mrna-Wban_03813"/>
    <property type="gene ID" value="Wban_03813"/>
</dbReference>
<dbReference type="Proteomes" id="UP000093561">
    <property type="component" value="Unassembled WGS sequence"/>
</dbReference>
<reference evidence="1" key="1">
    <citation type="submission" date="2015-03" db="EMBL/GenBank/DDBJ databases">
        <title>Wuchereria bancrofti Genome Sequencing Papua New Guinea Strain.</title>
        <authorList>
            <person name="Small S.T."/>
            <person name="Serre D."/>
            <person name="Zimmerman P.A."/>
        </authorList>
    </citation>
    <scope>NUCLEOTIDE SEQUENCE [LARGE SCALE GENOMIC DNA]</scope>
    <source>
        <strain evidence="1">pt0022</strain>
    </source>
</reference>
<dbReference type="AlphaFoldDB" id="A0AAF5PPY1"/>
<proteinExistence type="predicted"/>